<dbReference type="Proteomes" id="UP000824124">
    <property type="component" value="Unassembled WGS sequence"/>
</dbReference>
<evidence type="ECO:0000259" key="11">
    <source>
        <dbReference type="PROSITE" id="PS51352"/>
    </source>
</evidence>
<dbReference type="PANTHER" id="PTHR45663">
    <property type="entry name" value="GEO12009P1"/>
    <property type="match status" value="1"/>
</dbReference>
<evidence type="ECO:0000256" key="4">
    <source>
        <dbReference type="ARBA" id="ARBA00022982"/>
    </source>
</evidence>
<dbReference type="GO" id="GO:0005829">
    <property type="term" value="C:cytosol"/>
    <property type="evidence" value="ECO:0007669"/>
    <property type="project" value="TreeGrafter"/>
</dbReference>
<gene>
    <name evidence="12" type="primary">trxA</name>
    <name evidence="12" type="ORF">IAB00_05335</name>
</gene>
<organism evidence="12 13">
    <name type="scientific">Candidatus Avidehalobacter gallistercoris</name>
    <dbReference type="NCBI Taxonomy" id="2840694"/>
    <lineage>
        <taxon>Bacteria</taxon>
        <taxon>Bacillati</taxon>
        <taxon>Bacillota</taxon>
        <taxon>Clostridia</taxon>
        <taxon>Eubacteriales</taxon>
        <taxon>Peptococcaceae</taxon>
        <taxon>Peptococcaceae incertae sedis</taxon>
        <taxon>Candidatus Avidehalobacter</taxon>
    </lineage>
</organism>
<evidence type="ECO:0000256" key="1">
    <source>
        <dbReference type="ARBA" id="ARBA00008987"/>
    </source>
</evidence>
<feature type="site" description="Contributes to redox potential value" evidence="9">
    <location>
        <position position="33"/>
    </location>
</feature>
<dbReference type="PANTHER" id="PTHR45663:SF11">
    <property type="entry name" value="GEO12009P1"/>
    <property type="match status" value="1"/>
</dbReference>
<comment type="similarity">
    <text evidence="1 8">Belongs to the thioredoxin family.</text>
</comment>
<dbReference type="PRINTS" id="PR00421">
    <property type="entry name" value="THIOREDOXIN"/>
</dbReference>
<dbReference type="PIRSF" id="PIRSF000077">
    <property type="entry name" value="Thioredoxin"/>
    <property type="match status" value="1"/>
</dbReference>
<comment type="caution">
    <text evidence="12">The sequence shown here is derived from an EMBL/GenBank/DDBJ whole genome shotgun (WGS) entry which is preliminary data.</text>
</comment>
<evidence type="ECO:0000256" key="8">
    <source>
        <dbReference type="PIRNR" id="PIRNR000077"/>
    </source>
</evidence>
<evidence type="ECO:0000256" key="3">
    <source>
        <dbReference type="ARBA" id="ARBA00022448"/>
    </source>
</evidence>
<dbReference type="EMBL" id="DVMH01000027">
    <property type="protein sequence ID" value="HIU10647.1"/>
    <property type="molecule type" value="Genomic_DNA"/>
</dbReference>
<evidence type="ECO:0000256" key="7">
    <source>
        <dbReference type="NCBIfam" id="TIGR01068"/>
    </source>
</evidence>
<reference evidence="12" key="2">
    <citation type="journal article" date="2021" name="PeerJ">
        <title>Extensive microbial diversity within the chicken gut microbiome revealed by metagenomics and culture.</title>
        <authorList>
            <person name="Gilroy R."/>
            <person name="Ravi A."/>
            <person name="Getino M."/>
            <person name="Pursley I."/>
            <person name="Horton D.L."/>
            <person name="Alikhan N.F."/>
            <person name="Baker D."/>
            <person name="Gharbi K."/>
            <person name="Hall N."/>
            <person name="Watson M."/>
            <person name="Adriaenssens E.M."/>
            <person name="Foster-Nyarko E."/>
            <person name="Jarju S."/>
            <person name="Secka A."/>
            <person name="Antonio M."/>
            <person name="Oren A."/>
            <person name="Chaudhuri R.R."/>
            <person name="La Ragione R."/>
            <person name="Hildebrand F."/>
            <person name="Pallen M.J."/>
        </authorList>
    </citation>
    <scope>NUCLEOTIDE SEQUENCE</scope>
    <source>
        <strain evidence="12">2830</strain>
    </source>
</reference>
<dbReference type="Gene3D" id="3.40.30.10">
    <property type="entry name" value="Glutaredoxin"/>
    <property type="match status" value="1"/>
</dbReference>
<dbReference type="GO" id="GO:0015035">
    <property type="term" value="F:protein-disulfide reductase activity"/>
    <property type="evidence" value="ECO:0007669"/>
    <property type="project" value="UniProtKB-UniRule"/>
</dbReference>
<dbReference type="InterPro" id="IPR036249">
    <property type="entry name" value="Thioredoxin-like_sf"/>
</dbReference>
<evidence type="ECO:0000256" key="6">
    <source>
        <dbReference type="ARBA" id="ARBA00023284"/>
    </source>
</evidence>
<dbReference type="FunFam" id="3.40.30.10:FF:000001">
    <property type="entry name" value="Thioredoxin"/>
    <property type="match status" value="1"/>
</dbReference>
<feature type="site" description="Contributes to redox potential value" evidence="9">
    <location>
        <position position="32"/>
    </location>
</feature>
<dbReference type="GO" id="GO:0045454">
    <property type="term" value="P:cell redox homeostasis"/>
    <property type="evidence" value="ECO:0007669"/>
    <property type="project" value="TreeGrafter"/>
</dbReference>
<reference evidence="12" key="1">
    <citation type="submission" date="2020-10" db="EMBL/GenBank/DDBJ databases">
        <authorList>
            <person name="Gilroy R."/>
        </authorList>
    </citation>
    <scope>NUCLEOTIDE SEQUENCE</scope>
    <source>
        <strain evidence="12">2830</strain>
    </source>
</reference>
<evidence type="ECO:0000256" key="9">
    <source>
        <dbReference type="PIRSR" id="PIRSR000077-1"/>
    </source>
</evidence>
<dbReference type="AlphaFoldDB" id="A0A9D1HK44"/>
<protein>
    <recommendedName>
        <fullName evidence="2 7">Thioredoxin</fullName>
    </recommendedName>
</protein>
<evidence type="ECO:0000313" key="13">
    <source>
        <dbReference type="Proteomes" id="UP000824124"/>
    </source>
</evidence>
<accession>A0A9D1HK44</accession>
<keyword evidence="6 10" id="KW-0676">Redox-active center</keyword>
<feature type="site" description="Deprotonates C-terminal active site Cys" evidence="9">
    <location>
        <position position="25"/>
    </location>
</feature>
<keyword evidence="5 10" id="KW-1015">Disulfide bond</keyword>
<evidence type="ECO:0000256" key="2">
    <source>
        <dbReference type="ARBA" id="ARBA00020570"/>
    </source>
</evidence>
<dbReference type="Pfam" id="PF00085">
    <property type="entry name" value="Thioredoxin"/>
    <property type="match status" value="1"/>
</dbReference>
<dbReference type="InterPro" id="IPR013766">
    <property type="entry name" value="Thioredoxin_domain"/>
</dbReference>
<dbReference type="CDD" id="cd02947">
    <property type="entry name" value="TRX_family"/>
    <property type="match status" value="1"/>
</dbReference>
<dbReference type="PROSITE" id="PS00194">
    <property type="entry name" value="THIOREDOXIN_1"/>
    <property type="match status" value="1"/>
</dbReference>
<dbReference type="InterPro" id="IPR005746">
    <property type="entry name" value="Thioredoxin"/>
</dbReference>
<proteinExistence type="inferred from homology"/>
<dbReference type="SUPFAM" id="SSF52833">
    <property type="entry name" value="Thioredoxin-like"/>
    <property type="match status" value="1"/>
</dbReference>
<feature type="disulfide bond" description="Redox-active" evidence="10">
    <location>
        <begin position="31"/>
        <end position="34"/>
    </location>
</feature>
<dbReference type="InterPro" id="IPR017937">
    <property type="entry name" value="Thioredoxin_CS"/>
</dbReference>
<evidence type="ECO:0000313" key="12">
    <source>
        <dbReference type="EMBL" id="HIU10647.1"/>
    </source>
</evidence>
<feature type="domain" description="Thioredoxin" evidence="11">
    <location>
        <begin position="2"/>
        <end position="106"/>
    </location>
</feature>
<feature type="active site" description="Nucleophile" evidence="9">
    <location>
        <position position="34"/>
    </location>
</feature>
<evidence type="ECO:0000256" key="10">
    <source>
        <dbReference type="PIRSR" id="PIRSR000077-4"/>
    </source>
</evidence>
<keyword evidence="4" id="KW-0249">Electron transport</keyword>
<keyword evidence="3" id="KW-0813">Transport</keyword>
<name>A0A9D1HK44_9FIRM</name>
<dbReference type="NCBIfam" id="TIGR01068">
    <property type="entry name" value="thioredoxin"/>
    <property type="match status" value="1"/>
</dbReference>
<feature type="active site" description="Nucleophile" evidence="9">
    <location>
        <position position="31"/>
    </location>
</feature>
<evidence type="ECO:0000256" key="5">
    <source>
        <dbReference type="ARBA" id="ARBA00023157"/>
    </source>
</evidence>
<dbReference type="PROSITE" id="PS51352">
    <property type="entry name" value="THIOREDOXIN_2"/>
    <property type="match status" value="1"/>
</dbReference>
<sequence length="106" mass="11877">MAEVMITAENFAAEVEQAPGTVLLDFWAPWCGYCRMIEPVLQQVDAAWEADGKELTVGKINIDEEEDLARRFGVDTIPTLIVYRNGKQVNSTIGFKSRDAVEELLK</sequence>